<evidence type="ECO:0000256" key="5">
    <source>
        <dbReference type="RuleBase" id="RU362057"/>
    </source>
</evidence>
<evidence type="ECO:0000256" key="3">
    <source>
        <dbReference type="ARBA" id="ARBA00022679"/>
    </source>
</evidence>
<evidence type="ECO:0000256" key="2">
    <source>
        <dbReference type="ARBA" id="ARBA00022676"/>
    </source>
</evidence>
<keyword evidence="2 4" id="KW-0328">Glycosyltransferase</keyword>
<keyword evidence="9" id="KW-1185">Reference proteome</keyword>
<reference evidence="8 9" key="1">
    <citation type="journal article" date="2019" name="Nat. Plants">
        <title>Genome sequencing of Musa balbisiana reveals subgenome evolution and function divergence in polyploid bananas.</title>
        <authorList>
            <person name="Yao X."/>
        </authorList>
    </citation>
    <scope>NUCLEOTIDE SEQUENCE [LARGE SCALE GENOMIC DNA]</scope>
    <source>
        <strain evidence="9">cv. DH-PKW</strain>
        <tissue evidence="8">Leaves</tissue>
    </source>
</reference>
<dbReference type="Proteomes" id="UP000317650">
    <property type="component" value="Chromosome 8"/>
</dbReference>
<dbReference type="AlphaFoldDB" id="A0A4S8K6F6"/>
<evidence type="ECO:0000256" key="7">
    <source>
        <dbReference type="SAM" id="SignalP"/>
    </source>
</evidence>
<gene>
    <name evidence="8" type="ORF">C4D60_Mb08t25670</name>
</gene>
<evidence type="ECO:0000313" key="9">
    <source>
        <dbReference type="Proteomes" id="UP000317650"/>
    </source>
</evidence>
<feature type="chain" id="PRO_5020634573" description="Glycosyltransferase" evidence="7">
    <location>
        <begin position="31"/>
        <end position="450"/>
    </location>
</feature>
<dbReference type="PROSITE" id="PS00375">
    <property type="entry name" value="UDPGT"/>
    <property type="match status" value="1"/>
</dbReference>
<protein>
    <recommendedName>
        <fullName evidence="5">Glycosyltransferase</fullName>
        <ecNumber evidence="5">2.4.1.-</ecNumber>
    </recommendedName>
</protein>
<evidence type="ECO:0000313" key="8">
    <source>
        <dbReference type="EMBL" id="THU70500.1"/>
    </source>
</evidence>
<sequence length="450" mass="49889">MAESSLHVVLFPWLAFGHLIPFLELSKSLAKRCHHVYFLSTPRNISRLPKLPPSLAPSIDFVPIPLPPCEGLPDGAEATSDLPQEKVKYLNKAFDGLEQSVAEFLVQTSPKPSWIIHDYAPYWLPLIAARVGVPCIFFNTFPSFVSAFFTGPGGRGMQRPVEAFTTPPEWIPFPTKLAYRAHEARSLSDHVKRDDVSGVSLVRRIEMVGKGCELMAVRACTEFEREWLSLLREHNEKPVIPVGLLPPSINDRSGEANQGANTGDIFLWLRDQAPGSVLYIALGSEVALSAELLRELAFGLEQGGLPFLWALRRPDDMEALPEGFEERLKGRGVVAFGWIPQLQVLAHESVGGFLTHCGWGSLIEGLAFGRPLVLLPIAFDQGLNARLMEEKSLGVEIGRDEEDGSFTREAVAHAIGLVMVEEAGKKIRDAAKEMKDDEELCSKYKEKQMR</sequence>
<dbReference type="CDD" id="cd03784">
    <property type="entry name" value="GT1_Gtf-like"/>
    <property type="match status" value="1"/>
</dbReference>
<dbReference type="InterPro" id="IPR035595">
    <property type="entry name" value="UDP_glycos_trans_CS"/>
</dbReference>
<dbReference type="SUPFAM" id="SSF53756">
    <property type="entry name" value="UDP-Glycosyltransferase/glycogen phosphorylase"/>
    <property type="match status" value="1"/>
</dbReference>
<keyword evidence="7" id="KW-0732">Signal</keyword>
<dbReference type="InterPro" id="IPR002213">
    <property type="entry name" value="UDP_glucos_trans"/>
</dbReference>
<dbReference type="PANTHER" id="PTHR48049">
    <property type="entry name" value="GLYCOSYLTRANSFERASE"/>
    <property type="match status" value="1"/>
</dbReference>
<evidence type="ECO:0000256" key="6">
    <source>
        <dbReference type="SAM" id="Coils"/>
    </source>
</evidence>
<dbReference type="Gene3D" id="3.40.50.2000">
    <property type="entry name" value="Glycogen Phosphorylase B"/>
    <property type="match status" value="2"/>
</dbReference>
<dbReference type="Pfam" id="PF00201">
    <property type="entry name" value="UDPGT"/>
    <property type="match status" value="1"/>
</dbReference>
<keyword evidence="3 4" id="KW-0808">Transferase</keyword>
<feature type="coiled-coil region" evidence="6">
    <location>
        <begin position="420"/>
        <end position="447"/>
    </location>
</feature>
<dbReference type="InterPro" id="IPR050481">
    <property type="entry name" value="UDP-glycosyltransf_plant"/>
</dbReference>
<comment type="caution">
    <text evidence="8">The sequence shown here is derived from an EMBL/GenBank/DDBJ whole genome shotgun (WGS) entry which is preliminary data.</text>
</comment>
<keyword evidence="6" id="KW-0175">Coiled coil</keyword>
<dbReference type="FunFam" id="3.40.50.2000:FF:000088">
    <property type="entry name" value="Glycosyltransferase"/>
    <property type="match status" value="1"/>
</dbReference>
<dbReference type="EMBL" id="PYDT01000002">
    <property type="protein sequence ID" value="THU70500.1"/>
    <property type="molecule type" value="Genomic_DNA"/>
</dbReference>
<accession>A0A4S8K6F6</accession>
<proteinExistence type="inferred from homology"/>
<evidence type="ECO:0000256" key="4">
    <source>
        <dbReference type="RuleBase" id="RU003718"/>
    </source>
</evidence>
<evidence type="ECO:0000256" key="1">
    <source>
        <dbReference type="ARBA" id="ARBA00009995"/>
    </source>
</evidence>
<dbReference type="PANTHER" id="PTHR48049:SF60">
    <property type="entry name" value="UDP-GLYCOSYLTRANSFERASE 91B1"/>
    <property type="match status" value="1"/>
</dbReference>
<feature type="signal peptide" evidence="7">
    <location>
        <begin position="1"/>
        <end position="30"/>
    </location>
</feature>
<dbReference type="STRING" id="52838.A0A4S8K6F6"/>
<dbReference type="FunFam" id="3.40.50.2000:FF:000037">
    <property type="entry name" value="Glycosyltransferase"/>
    <property type="match status" value="1"/>
</dbReference>
<organism evidence="8 9">
    <name type="scientific">Musa balbisiana</name>
    <name type="common">Banana</name>
    <dbReference type="NCBI Taxonomy" id="52838"/>
    <lineage>
        <taxon>Eukaryota</taxon>
        <taxon>Viridiplantae</taxon>
        <taxon>Streptophyta</taxon>
        <taxon>Embryophyta</taxon>
        <taxon>Tracheophyta</taxon>
        <taxon>Spermatophyta</taxon>
        <taxon>Magnoliopsida</taxon>
        <taxon>Liliopsida</taxon>
        <taxon>Zingiberales</taxon>
        <taxon>Musaceae</taxon>
        <taxon>Musa</taxon>
    </lineage>
</organism>
<dbReference type="EC" id="2.4.1.-" evidence="5"/>
<comment type="similarity">
    <text evidence="1 4">Belongs to the UDP-glycosyltransferase family.</text>
</comment>
<name>A0A4S8K6F6_MUSBA</name>
<dbReference type="GO" id="GO:0035251">
    <property type="term" value="F:UDP-glucosyltransferase activity"/>
    <property type="evidence" value="ECO:0007669"/>
    <property type="project" value="InterPro"/>
</dbReference>